<feature type="domain" description="EVE" evidence="1">
    <location>
        <begin position="2"/>
        <end position="130"/>
    </location>
</feature>
<gene>
    <name evidence="2" type="ORF">H8M03_00060</name>
</gene>
<dbReference type="PANTHER" id="PTHR14087:SF7">
    <property type="entry name" value="THYMOCYTE NUCLEAR PROTEIN 1"/>
    <property type="match status" value="1"/>
</dbReference>
<accession>A0A7G9L2G1</accession>
<dbReference type="PANTHER" id="PTHR14087">
    <property type="entry name" value="THYMOCYTE NUCLEAR PROTEIN 1"/>
    <property type="match status" value="1"/>
</dbReference>
<dbReference type="Proteomes" id="UP000515861">
    <property type="component" value="Chromosome"/>
</dbReference>
<dbReference type="InterPro" id="IPR002740">
    <property type="entry name" value="EVE_domain"/>
</dbReference>
<evidence type="ECO:0000313" key="2">
    <source>
        <dbReference type="EMBL" id="QNM82810.1"/>
    </source>
</evidence>
<dbReference type="Gene3D" id="3.10.590.10">
    <property type="entry name" value="ph1033 like domains"/>
    <property type="match status" value="1"/>
</dbReference>
<protein>
    <submittedName>
        <fullName evidence="2">EVE domain-containing protein</fullName>
    </submittedName>
</protein>
<proteinExistence type="predicted"/>
<name>A0A7G9L2G1_9SPHN</name>
<dbReference type="EMBL" id="CP060697">
    <property type="protein sequence ID" value="QNM82810.1"/>
    <property type="molecule type" value="Genomic_DNA"/>
</dbReference>
<dbReference type="InterPro" id="IPR015947">
    <property type="entry name" value="PUA-like_sf"/>
</dbReference>
<evidence type="ECO:0000313" key="3">
    <source>
        <dbReference type="Proteomes" id="UP000515861"/>
    </source>
</evidence>
<organism evidence="2 3">
    <name type="scientific">Sphingomonas sabuli</name>
    <dbReference type="NCBI Taxonomy" id="2764186"/>
    <lineage>
        <taxon>Bacteria</taxon>
        <taxon>Pseudomonadati</taxon>
        <taxon>Pseudomonadota</taxon>
        <taxon>Alphaproteobacteria</taxon>
        <taxon>Sphingomonadales</taxon>
        <taxon>Sphingomonadaceae</taxon>
        <taxon>Sphingomonas</taxon>
    </lineage>
</organism>
<dbReference type="CDD" id="cd21133">
    <property type="entry name" value="EVE"/>
    <property type="match status" value="1"/>
</dbReference>
<keyword evidence="3" id="KW-1185">Reference proteome</keyword>
<dbReference type="SUPFAM" id="SSF88697">
    <property type="entry name" value="PUA domain-like"/>
    <property type="match status" value="1"/>
</dbReference>
<reference evidence="2 3" key="1">
    <citation type="submission" date="2020-08" db="EMBL/GenBank/DDBJ databases">
        <title>Sphingomonas sp. sand1-3 16S ribosomal RNA gene Genome sequencing and assembly.</title>
        <authorList>
            <person name="Kang M."/>
        </authorList>
    </citation>
    <scope>NUCLEOTIDE SEQUENCE [LARGE SCALE GENOMIC DNA]</scope>
    <source>
        <strain evidence="3">sand1-3</strain>
    </source>
</reference>
<dbReference type="KEGG" id="ssau:H8M03_00060"/>
<evidence type="ECO:0000259" key="1">
    <source>
        <dbReference type="Pfam" id="PF01878"/>
    </source>
</evidence>
<dbReference type="InterPro" id="IPR047197">
    <property type="entry name" value="THYN1-like_EVE"/>
</dbReference>
<sequence>MAHWIMKSEPSSYSWQDLVRDGSTEWDGVRNNAARLNLKKMRAGDEGFFYHSMDERAVIGIMKVVREAAPDPKDADWVSVKVEPVRMLERPVTLKEIKAEPKLAAMELIRQSRLSVAPVRESEFTRILEMAKA</sequence>
<dbReference type="AlphaFoldDB" id="A0A7G9L2G1"/>
<dbReference type="InterPro" id="IPR052181">
    <property type="entry name" value="5hmC_binding"/>
</dbReference>
<dbReference type="Pfam" id="PF01878">
    <property type="entry name" value="EVE"/>
    <property type="match status" value="1"/>
</dbReference>